<protein>
    <submittedName>
        <fullName evidence="9">Fungal-specific transcription factor domain-containing protein</fullName>
    </submittedName>
</protein>
<keyword evidence="10" id="KW-1185">Reference proteome</keyword>
<evidence type="ECO:0000313" key="9">
    <source>
        <dbReference type="EMBL" id="KAK3329932.1"/>
    </source>
</evidence>
<keyword evidence="3" id="KW-0805">Transcription regulation</keyword>
<keyword evidence="6" id="KW-0539">Nucleus</keyword>
<reference evidence="9" key="1">
    <citation type="journal article" date="2023" name="Mol. Phylogenet. Evol.">
        <title>Genome-scale phylogeny and comparative genomics of the fungal order Sordariales.</title>
        <authorList>
            <person name="Hensen N."/>
            <person name="Bonometti L."/>
            <person name="Westerberg I."/>
            <person name="Brannstrom I.O."/>
            <person name="Guillou S."/>
            <person name="Cros-Aarteil S."/>
            <person name="Calhoun S."/>
            <person name="Haridas S."/>
            <person name="Kuo A."/>
            <person name="Mondo S."/>
            <person name="Pangilinan J."/>
            <person name="Riley R."/>
            <person name="LaButti K."/>
            <person name="Andreopoulos B."/>
            <person name="Lipzen A."/>
            <person name="Chen C."/>
            <person name="Yan M."/>
            <person name="Daum C."/>
            <person name="Ng V."/>
            <person name="Clum A."/>
            <person name="Steindorff A."/>
            <person name="Ohm R.A."/>
            <person name="Martin F."/>
            <person name="Silar P."/>
            <person name="Natvig D.O."/>
            <person name="Lalanne C."/>
            <person name="Gautier V."/>
            <person name="Ament-Velasquez S.L."/>
            <person name="Kruys A."/>
            <person name="Hutchinson M.I."/>
            <person name="Powell A.J."/>
            <person name="Barry K."/>
            <person name="Miller A.N."/>
            <person name="Grigoriev I.V."/>
            <person name="Debuchy R."/>
            <person name="Gladieux P."/>
            <person name="Hiltunen Thoren M."/>
            <person name="Johannesson H."/>
        </authorList>
    </citation>
    <scope>NUCLEOTIDE SEQUENCE</scope>
    <source>
        <strain evidence="9">CBS 118394</strain>
    </source>
</reference>
<evidence type="ECO:0000256" key="3">
    <source>
        <dbReference type="ARBA" id="ARBA00023015"/>
    </source>
</evidence>
<dbReference type="PANTHER" id="PTHR37534:SF20">
    <property type="entry name" value="PRO1A C6 ZINK-FINGER PROTEIN"/>
    <property type="match status" value="1"/>
</dbReference>
<evidence type="ECO:0000256" key="2">
    <source>
        <dbReference type="ARBA" id="ARBA00022833"/>
    </source>
</evidence>
<comment type="subcellular location">
    <subcellularLocation>
        <location evidence="1">Nucleus</location>
    </subcellularLocation>
</comment>
<keyword evidence="2" id="KW-0862">Zinc</keyword>
<evidence type="ECO:0000256" key="1">
    <source>
        <dbReference type="ARBA" id="ARBA00004123"/>
    </source>
</evidence>
<dbReference type="Gene3D" id="4.10.240.10">
    <property type="entry name" value="Zn(2)-C6 fungal-type DNA-binding domain"/>
    <property type="match status" value="1"/>
</dbReference>
<name>A0AAE0IRQ3_9PEZI</name>
<reference evidence="9" key="2">
    <citation type="submission" date="2023-06" db="EMBL/GenBank/DDBJ databases">
        <authorList>
            <consortium name="Lawrence Berkeley National Laboratory"/>
            <person name="Haridas S."/>
            <person name="Hensen N."/>
            <person name="Bonometti L."/>
            <person name="Westerberg I."/>
            <person name="Brannstrom I.O."/>
            <person name="Guillou S."/>
            <person name="Cros-Aarteil S."/>
            <person name="Calhoun S."/>
            <person name="Kuo A."/>
            <person name="Mondo S."/>
            <person name="Pangilinan J."/>
            <person name="Riley R."/>
            <person name="Labutti K."/>
            <person name="Andreopoulos B."/>
            <person name="Lipzen A."/>
            <person name="Chen C."/>
            <person name="Yanf M."/>
            <person name="Daum C."/>
            <person name="Ng V."/>
            <person name="Clum A."/>
            <person name="Steindorff A."/>
            <person name="Ohm R."/>
            <person name="Martin F."/>
            <person name="Silar P."/>
            <person name="Natvig D."/>
            <person name="Lalanne C."/>
            <person name="Gautier V."/>
            <person name="Ament-Velasquez S.L."/>
            <person name="Kruys A."/>
            <person name="Hutchinson M.I."/>
            <person name="Powell A.J."/>
            <person name="Barry K."/>
            <person name="Miller A.N."/>
            <person name="Grigoriev I.V."/>
            <person name="Debuchy R."/>
            <person name="Gladieux P."/>
            <person name="Thoren M.H."/>
            <person name="Johannesson H."/>
        </authorList>
    </citation>
    <scope>NUCLEOTIDE SEQUENCE</scope>
    <source>
        <strain evidence="9">CBS 118394</strain>
    </source>
</reference>
<gene>
    <name evidence="9" type="ORF">B0H66DRAFT_465164</name>
</gene>
<dbReference type="PANTHER" id="PTHR37534">
    <property type="entry name" value="TRANSCRIPTIONAL ACTIVATOR PROTEIN UGA3"/>
    <property type="match status" value="1"/>
</dbReference>
<evidence type="ECO:0000313" key="10">
    <source>
        <dbReference type="Proteomes" id="UP001283341"/>
    </source>
</evidence>
<dbReference type="InterPro" id="IPR001138">
    <property type="entry name" value="Zn2Cys6_DnaBD"/>
</dbReference>
<dbReference type="GO" id="GO:0005634">
    <property type="term" value="C:nucleus"/>
    <property type="evidence" value="ECO:0007669"/>
    <property type="project" value="UniProtKB-SubCell"/>
</dbReference>
<keyword evidence="5" id="KW-0804">Transcription</keyword>
<dbReference type="PROSITE" id="PS50048">
    <property type="entry name" value="ZN2_CY6_FUNGAL_2"/>
    <property type="match status" value="1"/>
</dbReference>
<dbReference type="InterPro" id="IPR021858">
    <property type="entry name" value="Fun_TF"/>
</dbReference>
<dbReference type="PROSITE" id="PS00463">
    <property type="entry name" value="ZN2_CY6_FUNGAL_1"/>
    <property type="match status" value="1"/>
</dbReference>
<evidence type="ECO:0000256" key="7">
    <source>
        <dbReference type="SAM" id="MobiDB-lite"/>
    </source>
</evidence>
<feature type="domain" description="Zn(2)-C6 fungal-type" evidence="8">
    <location>
        <begin position="10"/>
        <end position="40"/>
    </location>
</feature>
<dbReference type="Proteomes" id="UP001283341">
    <property type="component" value="Unassembled WGS sequence"/>
</dbReference>
<comment type="caution">
    <text evidence="9">The sequence shown here is derived from an EMBL/GenBank/DDBJ whole genome shotgun (WGS) entry which is preliminary data.</text>
</comment>
<feature type="region of interest" description="Disordered" evidence="7">
    <location>
        <begin position="126"/>
        <end position="159"/>
    </location>
</feature>
<dbReference type="EMBL" id="JAUEDM010000001">
    <property type="protein sequence ID" value="KAK3329932.1"/>
    <property type="molecule type" value="Genomic_DNA"/>
</dbReference>
<dbReference type="Pfam" id="PF11951">
    <property type="entry name" value="Fungal_trans_2"/>
    <property type="match status" value="1"/>
</dbReference>
<evidence type="ECO:0000259" key="8">
    <source>
        <dbReference type="PROSITE" id="PS50048"/>
    </source>
</evidence>
<dbReference type="InterPro" id="IPR036864">
    <property type="entry name" value="Zn2-C6_fun-type_DNA-bd_sf"/>
</dbReference>
<sequence>MSARTRSLAGCWTCRLRRKKCDEAKPMCNACAALEIECLFGGDQKPEWMDGGDKQRERAEWVKLEVKRKAGFRRERRLLLEGLEVSSISIDGDDLMQDSSGSASGSSGSVLGRSAPAVATAAKEGLVGGGSHVSPAGSGTGTGVELTPSSSASTNGGGVGGNNTVLPAWGLPTTVVWPEMAEHEVSFIMMYLDYVFPFLFPFYRPPLMHGGRGWLLALLTRNRSLLHTALGVAGHFFNVTSGHPGIAMHQLCKAHSFDEMQRQQELALTQLQRDMHDIVTRGVRGYPAESSRVLGSIVQLLTFEVAIANTGGWTMHLDAAIELYTAIMENHGVSDATGGGSMTCFTTILSQLGPGPGIHMPHNHPWSSDQAALRFFTAYLLFFDTLASTALEAPPRLQRWHQHLLTVHDETTQGPIPADHKGYPELHIDLRDFLGLQNWVLIAIGEIAALDAWKKEAKKLGRLSVTQLVSRAAAIERNLRENMATIDLSFVKPPCPAAKDPLDPFLQYTHHAVLLPAVVDEGVAGLTYVWAQSALTYLSVVVSGWQPANPEIRESVALTMAMLAALPTPACLRTCVWPFTITGCMATPEQEQVFRDAAAAMGPLQEFGTIKEALAVMENVWANRAEIEGNSGTDWDLAACLGSLRHPSLLV</sequence>
<dbReference type="SMART" id="SM00066">
    <property type="entry name" value="GAL4"/>
    <property type="match status" value="1"/>
</dbReference>
<evidence type="ECO:0000256" key="5">
    <source>
        <dbReference type="ARBA" id="ARBA00023163"/>
    </source>
</evidence>
<dbReference type="CDD" id="cd00067">
    <property type="entry name" value="GAL4"/>
    <property type="match status" value="1"/>
</dbReference>
<dbReference type="Pfam" id="PF00172">
    <property type="entry name" value="Zn_clus"/>
    <property type="match status" value="1"/>
</dbReference>
<dbReference type="AlphaFoldDB" id="A0AAE0IRQ3"/>
<organism evidence="9 10">
    <name type="scientific">Apodospora peruviana</name>
    <dbReference type="NCBI Taxonomy" id="516989"/>
    <lineage>
        <taxon>Eukaryota</taxon>
        <taxon>Fungi</taxon>
        <taxon>Dikarya</taxon>
        <taxon>Ascomycota</taxon>
        <taxon>Pezizomycotina</taxon>
        <taxon>Sordariomycetes</taxon>
        <taxon>Sordariomycetidae</taxon>
        <taxon>Sordariales</taxon>
        <taxon>Lasiosphaeriaceae</taxon>
        <taxon>Apodospora</taxon>
    </lineage>
</organism>
<keyword evidence="4" id="KW-0238">DNA-binding</keyword>
<dbReference type="SUPFAM" id="SSF57701">
    <property type="entry name" value="Zn2/Cys6 DNA-binding domain"/>
    <property type="match status" value="1"/>
</dbReference>
<accession>A0AAE0IRQ3</accession>
<evidence type="ECO:0000256" key="6">
    <source>
        <dbReference type="ARBA" id="ARBA00023242"/>
    </source>
</evidence>
<evidence type="ECO:0000256" key="4">
    <source>
        <dbReference type="ARBA" id="ARBA00023125"/>
    </source>
</evidence>
<dbReference type="GO" id="GO:0003677">
    <property type="term" value="F:DNA binding"/>
    <property type="evidence" value="ECO:0007669"/>
    <property type="project" value="UniProtKB-KW"/>
</dbReference>
<dbReference type="GO" id="GO:0000981">
    <property type="term" value="F:DNA-binding transcription factor activity, RNA polymerase II-specific"/>
    <property type="evidence" value="ECO:0007669"/>
    <property type="project" value="InterPro"/>
</dbReference>
<proteinExistence type="predicted"/>
<dbReference type="GO" id="GO:0008270">
    <property type="term" value="F:zinc ion binding"/>
    <property type="evidence" value="ECO:0007669"/>
    <property type="project" value="InterPro"/>
</dbReference>